<comment type="caution">
    <text evidence="7">The sequence shown here is derived from an EMBL/GenBank/DDBJ whole genome shotgun (WGS) entry which is preliminary data.</text>
</comment>
<dbReference type="CDD" id="cd06173">
    <property type="entry name" value="MFS_MefA_like"/>
    <property type="match status" value="1"/>
</dbReference>
<sequence length="407" mass="44830">MKNRTMTYLSGRFFDGISSGLFMMALPWMMLKTEGMGAFVAIVALACTLISFFSAPFFSTLIDRHSRKSILINVQLIQTFTALAVLLSYLTSMDSIWLLALAQLVFWVSSNLAWTANNAFTQENFEAHEYAAISGKQEIIMQSTTMGAGALGVMLLEVWSMKEFAMFAAIASVIATLSYVFTPYRRQLRKSVSNSFVDEVLESKQIVSRQPQFFIFLMFSALSYPIITYLGKLVPIWFSEQGISGEWLAGYSMAFGAGALITGILIKKLLTLGSLPKVMMLSMFVSGVTILGMALSPHPIYLLAFTALFGLFNACNRIARTNWMHHTIAIEQRGRADGALQMFATMAQSLSYVVIAMLSHYGVTQLGFALATVVMFVAIAVMYWVYPSISESNGVFVKVGEVGVGGN</sequence>
<feature type="transmembrane region" description="Helical" evidence="6">
    <location>
        <begin position="301"/>
        <end position="319"/>
    </location>
</feature>
<feature type="transmembrane region" description="Helical" evidence="6">
    <location>
        <begin position="96"/>
        <end position="114"/>
    </location>
</feature>
<feature type="transmembrane region" description="Helical" evidence="6">
    <location>
        <begin position="248"/>
        <end position="266"/>
    </location>
</feature>
<keyword evidence="3 6" id="KW-0812">Transmembrane</keyword>
<organism evidence="7 8">
    <name type="scientific">Vibrio hippocampi</name>
    <dbReference type="NCBI Taxonomy" id="654686"/>
    <lineage>
        <taxon>Bacteria</taxon>
        <taxon>Pseudomonadati</taxon>
        <taxon>Pseudomonadota</taxon>
        <taxon>Gammaproteobacteria</taxon>
        <taxon>Vibrionales</taxon>
        <taxon>Vibrionaceae</taxon>
        <taxon>Vibrio</taxon>
    </lineage>
</organism>
<feature type="transmembrane region" description="Helical" evidence="6">
    <location>
        <begin position="366"/>
        <end position="386"/>
    </location>
</feature>
<dbReference type="Proteomes" id="UP000838160">
    <property type="component" value="Unassembled WGS sequence"/>
</dbReference>
<evidence type="ECO:0000313" key="8">
    <source>
        <dbReference type="Proteomes" id="UP000838160"/>
    </source>
</evidence>
<dbReference type="EMBL" id="CAKLCM010000003">
    <property type="protein sequence ID" value="CAH0529838.1"/>
    <property type="molecule type" value="Genomic_DNA"/>
</dbReference>
<reference evidence="7" key="1">
    <citation type="submission" date="2021-12" db="EMBL/GenBank/DDBJ databases">
        <authorList>
            <person name="Rodrigo-Torres L."/>
            <person name="Arahal R. D."/>
            <person name="Lucena T."/>
        </authorList>
    </citation>
    <scope>NUCLEOTIDE SEQUENCE</scope>
    <source>
        <strain evidence="7">CECT 8226</strain>
    </source>
</reference>
<feature type="transmembrane region" description="Helical" evidence="6">
    <location>
        <begin position="278"/>
        <end position="295"/>
    </location>
</feature>
<feature type="transmembrane region" description="Helical" evidence="6">
    <location>
        <begin position="164"/>
        <end position="181"/>
    </location>
</feature>
<name>A0ABM8ZNK3_9VIBR</name>
<feature type="transmembrane region" description="Helical" evidence="6">
    <location>
        <begin position="12"/>
        <end position="30"/>
    </location>
</feature>
<feature type="transmembrane region" description="Helical" evidence="6">
    <location>
        <begin position="340"/>
        <end position="360"/>
    </location>
</feature>
<evidence type="ECO:0000256" key="1">
    <source>
        <dbReference type="ARBA" id="ARBA00004651"/>
    </source>
</evidence>
<evidence type="ECO:0000256" key="4">
    <source>
        <dbReference type="ARBA" id="ARBA00022989"/>
    </source>
</evidence>
<evidence type="ECO:0000256" key="3">
    <source>
        <dbReference type="ARBA" id="ARBA00022692"/>
    </source>
</evidence>
<feature type="transmembrane region" description="Helical" evidence="6">
    <location>
        <begin position="213"/>
        <end position="236"/>
    </location>
</feature>
<feature type="transmembrane region" description="Helical" evidence="6">
    <location>
        <begin position="139"/>
        <end position="158"/>
    </location>
</feature>
<dbReference type="PANTHER" id="PTHR23513:SF11">
    <property type="entry name" value="STAPHYLOFERRIN A TRANSPORTER"/>
    <property type="match status" value="1"/>
</dbReference>
<evidence type="ECO:0000256" key="5">
    <source>
        <dbReference type="ARBA" id="ARBA00023136"/>
    </source>
</evidence>
<accession>A0ABM8ZNK3</accession>
<comment type="subcellular location">
    <subcellularLocation>
        <location evidence="1">Cell membrane</location>
        <topology evidence="1">Multi-pass membrane protein</topology>
    </subcellularLocation>
</comment>
<keyword evidence="8" id="KW-1185">Reference proteome</keyword>
<dbReference type="RefSeq" id="WP_237486400.1">
    <property type="nucleotide sequence ID" value="NZ_CAKLCM010000003.1"/>
</dbReference>
<dbReference type="InterPro" id="IPR011701">
    <property type="entry name" value="MFS"/>
</dbReference>
<evidence type="ECO:0000256" key="6">
    <source>
        <dbReference type="SAM" id="Phobius"/>
    </source>
</evidence>
<dbReference type="Pfam" id="PF07690">
    <property type="entry name" value="MFS_1"/>
    <property type="match status" value="1"/>
</dbReference>
<feature type="transmembrane region" description="Helical" evidence="6">
    <location>
        <begin position="36"/>
        <end position="58"/>
    </location>
</feature>
<dbReference type="PANTHER" id="PTHR23513">
    <property type="entry name" value="INTEGRAL MEMBRANE EFFLUX PROTEIN-RELATED"/>
    <property type="match status" value="1"/>
</dbReference>
<gene>
    <name evidence="7" type="ORF">VHP8226_03594</name>
</gene>
<dbReference type="InterPro" id="IPR036259">
    <property type="entry name" value="MFS_trans_sf"/>
</dbReference>
<feature type="transmembrane region" description="Helical" evidence="6">
    <location>
        <begin position="70"/>
        <end position="90"/>
    </location>
</feature>
<evidence type="ECO:0008006" key="9">
    <source>
        <dbReference type="Google" id="ProtNLM"/>
    </source>
</evidence>
<keyword evidence="4 6" id="KW-1133">Transmembrane helix</keyword>
<protein>
    <recommendedName>
        <fullName evidence="9">MFS transporter</fullName>
    </recommendedName>
</protein>
<keyword evidence="5 6" id="KW-0472">Membrane</keyword>
<dbReference type="Gene3D" id="1.20.1250.20">
    <property type="entry name" value="MFS general substrate transporter like domains"/>
    <property type="match status" value="2"/>
</dbReference>
<dbReference type="SUPFAM" id="SSF103473">
    <property type="entry name" value="MFS general substrate transporter"/>
    <property type="match status" value="1"/>
</dbReference>
<proteinExistence type="predicted"/>
<keyword evidence="2" id="KW-1003">Cell membrane</keyword>
<evidence type="ECO:0000256" key="2">
    <source>
        <dbReference type="ARBA" id="ARBA00022475"/>
    </source>
</evidence>
<evidence type="ECO:0000313" key="7">
    <source>
        <dbReference type="EMBL" id="CAH0529838.1"/>
    </source>
</evidence>